<dbReference type="GO" id="GO:0046872">
    <property type="term" value="F:metal ion binding"/>
    <property type="evidence" value="ECO:0007669"/>
    <property type="project" value="UniProtKB-KW"/>
</dbReference>
<feature type="non-terminal residue" evidence="9">
    <location>
        <position position="1"/>
    </location>
</feature>
<feature type="compositionally biased region" description="Polar residues" evidence="8">
    <location>
        <begin position="29"/>
        <end position="48"/>
    </location>
</feature>
<dbReference type="PANTHER" id="PTHR31845:SF34">
    <property type="entry name" value="TRANSCRIPTIONAL ACTIVATOR OF PROTEASES PRTT"/>
    <property type="match status" value="1"/>
</dbReference>
<evidence type="ECO:0000256" key="3">
    <source>
        <dbReference type="ARBA" id="ARBA00022833"/>
    </source>
</evidence>
<dbReference type="GO" id="GO:0000981">
    <property type="term" value="F:DNA-binding transcription factor activity, RNA polymerase II-specific"/>
    <property type="evidence" value="ECO:0007669"/>
    <property type="project" value="TreeGrafter"/>
</dbReference>
<evidence type="ECO:0000256" key="7">
    <source>
        <dbReference type="ARBA" id="ARBA00023242"/>
    </source>
</evidence>
<name>A0A9W9H094_9EURO</name>
<dbReference type="OrthoDB" id="2595934at2759"/>
<reference evidence="9" key="2">
    <citation type="journal article" date="2023" name="IMA Fungus">
        <title>Comparative genomic study of the Penicillium genus elucidates a diverse pangenome and 15 lateral gene transfer events.</title>
        <authorList>
            <person name="Petersen C."/>
            <person name="Sorensen T."/>
            <person name="Nielsen M.R."/>
            <person name="Sondergaard T.E."/>
            <person name="Sorensen J.L."/>
            <person name="Fitzpatrick D.A."/>
            <person name="Frisvad J.C."/>
            <person name="Nielsen K.L."/>
        </authorList>
    </citation>
    <scope>NUCLEOTIDE SEQUENCE</scope>
    <source>
        <strain evidence="9">IBT 22155</strain>
    </source>
</reference>
<sequence>LDALEASLSEMKDLLKSVLLNKNQSMTNDPATEMLGSSSSLKDINNSQDTRHVPSEADISAATDIQPAPITVVRHVGRLITEPVVTGENDSLLETMTGMGLDSENFASVFQHGFDQISSWYPFPNETLTDLKQNNPLLFAMCLLAGIRATAGLNRSDLHVTLYNMVKTHLGKKTLDTPIDLSTIHGMLIFSAWSFGPLVPGGKYIDSWLMSSTTITHCLLSFPLSELVSRAGVYDETSRNMCRMWIQASLVHLKYAVGTGRPSLIPCERLHLWTEVVKYPGFETFDQIIGAELKLYIHLYEAIYHTTNSVDEAWERLNRWGRNYLADGNSALRWAHSCSSLILSRWELAKQNQSISPDSLIRTERITELTAAVIRHAQLVLQEILVLCSAETAFVRPTYDYLLTAYAGVTLAEYCGSISDIHATYTLMENVRTQARIPRSIEGVFSWATNVVRKKAKDMLDSKLPIVPDDTFYSYPGSVADWAPFRFIDSMPASDWDMQQY</sequence>
<keyword evidence="7" id="KW-0539">Nucleus</keyword>
<keyword evidence="10" id="KW-1185">Reference proteome</keyword>
<keyword evidence="3" id="KW-0862">Zinc</keyword>
<evidence type="ECO:0000313" key="9">
    <source>
        <dbReference type="EMBL" id="KAJ5135160.1"/>
    </source>
</evidence>
<evidence type="ECO:0000313" key="10">
    <source>
        <dbReference type="Proteomes" id="UP001149079"/>
    </source>
</evidence>
<dbReference type="AlphaFoldDB" id="A0A9W9H094"/>
<evidence type="ECO:0000256" key="1">
    <source>
        <dbReference type="ARBA" id="ARBA00004123"/>
    </source>
</evidence>
<evidence type="ECO:0000256" key="5">
    <source>
        <dbReference type="ARBA" id="ARBA00023125"/>
    </source>
</evidence>
<keyword evidence="2" id="KW-0479">Metal-binding</keyword>
<dbReference type="RefSeq" id="XP_056522132.1">
    <property type="nucleotide sequence ID" value="XM_056665182.1"/>
</dbReference>
<organism evidence="9 10">
    <name type="scientific">Penicillium bovifimosum</name>
    <dbReference type="NCBI Taxonomy" id="126998"/>
    <lineage>
        <taxon>Eukaryota</taxon>
        <taxon>Fungi</taxon>
        <taxon>Dikarya</taxon>
        <taxon>Ascomycota</taxon>
        <taxon>Pezizomycotina</taxon>
        <taxon>Eurotiomycetes</taxon>
        <taxon>Eurotiomycetidae</taxon>
        <taxon>Eurotiales</taxon>
        <taxon>Aspergillaceae</taxon>
        <taxon>Penicillium</taxon>
    </lineage>
</organism>
<evidence type="ECO:0000256" key="2">
    <source>
        <dbReference type="ARBA" id="ARBA00022723"/>
    </source>
</evidence>
<feature type="region of interest" description="Disordered" evidence="8">
    <location>
        <begin position="29"/>
        <end position="52"/>
    </location>
</feature>
<comment type="caution">
    <text evidence="9">The sequence shown here is derived from an EMBL/GenBank/DDBJ whole genome shotgun (WGS) entry which is preliminary data.</text>
</comment>
<evidence type="ECO:0000256" key="8">
    <source>
        <dbReference type="SAM" id="MobiDB-lite"/>
    </source>
</evidence>
<keyword evidence="4" id="KW-0805">Transcription regulation</keyword>
<evidence type="ECO:0000256" key="4">
    <source>
        <dbReference type="ARBA" id="ARBA00023015"/>
    </source>
</evidence>
<accession>A0A9W9H094</accession>
<dbReference type="GeneID" id="81404352"/>
<protein>
    <submittedName>
        <fullName evidence="9">Transcriptional regulator family: Fungal Specific TF</fullName>
    </submittedName>
</protein>
<comment type="subcellular location">
    <subcellularLocation>
        <location evidence="1">Nucleus</location>
    </subcellularLocation>
</comment>
<gene>
    <name evidence="9" type="ORF">N7515_004438</name>
</gene>
<reference evidence="9" key="1">
    <citation type="submission" date="2022-11" db="EMBL/GenBank/DDBJ databases">
        <authorList>
            <person name="Petersen C."/>
        </authorList>
    </citation>
    <scope>NUCLEOTIDE SEQUENCE</scope>
    <source>
        <strain evidence="9">IBT 22155</strain>
    </source>
</reference>
<evidence type="ECO:0000256" key="6">
    <source>
        <dbReference type="ARBA" id="ARBA00023163"/>
    </source>
</evidence>
<dbReference type="Proteomes" id="UP001149079">
    <property type="component" value="Unassembled WGS sequence"/>
</dbReference>
<dbReference type="InterPro" id="IPR051089">
    <property type="entry name" value="prtT"/>
</dbReference>
<dbReference type="EMBL" id="JAPQKL010000004">
    <property type="protein sequence ID" value="KAJ5135160.1"/>
    <property type="molecule type" value="Genomic_DNA"/>
</dbReference>
<proteinExistence type="predicted"/>
<keyword evidence="5" id="KW-0238">DNA-binding</keyword>
<dbReference type="GO" id="GO:0005634">
    <property type="term" value="C:nucleus"/>
    <property type="evidence" value="ECO:0007669"/>
    <property type="project" value="UniProtKB-SubCell"/>
</dbReference>
<keyword evidence="6" id="KW-0804">Transcription</keyword>
<dbReference type="PANTHER" id="PTHR31845">
    <property type="entry name" value="FINGER DOMAIN PROTEIN, PUTATIVE-RELATED"/>
    <property type="match status" value="1"/>
</dbReference>
<dbReference type="GO" id="GO:0000976">
    <property type="term" value="F:transcription cis-regulatory region binding"/>
    <property type="evidence" value="ECO:0007669"/>
    <property type="project" value="TreeGrafter"/>
</dbReference>